<keyword evidence="3" id="KW-1185">Reference proteome</keyword>
<organism evidence="3 5">
    <name type="scientific">Cucurbita maxima</name>
    <name type="common">Pumpkin</name>
    <name type="synonym">Winter squash</name>
    <dbReference type="NCBI Taxonomy" id="3661"/>
    <lineage>
        <taxon>Eukaryota</taxon>
        <taxon>Viridiplantae</taxon>
        <taxon>Streptophyta</taxon>
        <taxon>Embryophyta</taxon>
        <taxon>Tracheophyta</taxon>
        <taxon>Spermatophyta</taxon>
        <taxon>Magnoliopsida</taxon>
        <taxon>eudicotyledons</taxon>
        <taxon>Gunneridae</taxon>
        <taxon>Pentapetalae</taxon>
        <taxon>rosids</taxon>
        <taxon>fabids</taxon>
        <taxon>Cucurbitales</taxon>
        <taxon>Cucurbitaceae</taxon>
        <taxon>Cucurbiteae</taxon>
        <taxon>Cucurbita</taxon>
    </lineage>
</organism>
<feature type="compositionally biased region" description="Polar residues" evidence="1">
    <location>
        <begin position="517"/>
        <end position="526"/>
    </location>
</feature>
<dbReference type="PANTHER" id="PTHR33700">
    <property type="entry name" value="MYB-LIKE PROTEIN X"/>
    <property type="match status" value="1"/>
</dbReference>
<dbReference type="RefSeq" id="XP_022977185.1">
    <property type="nucleotide sequence ID" value="XM_023121417.1"/>
</dbReference>
<evidence type="ECO:0000313" key="4">
    <source>
        <dbReference type="RefSeq" id="XP_022977185.1"/>
    </source>
</evidence>
<evidence type="ECO:0000256" key="1">
    <source>
        <dbReference type="SAM" id="MobiDB-lite"/>
    </source>
</evidence>
<feature type="region of interest" description="Disordered" evidence="1">
    <location>
        <begin position="56"/>
        <end position="350"/>
    </location>
</feature>
<feature type="compositionally biased region" description="Acidic residues" evidence="1">
    <location>
        <begin position="189"/>
        <end position="198"/>
    </location>
</feature>
<feature type="compositionally biased region" description="Basic and acidic residues" evidence="1">
    <location>
        <begin position="448"/>
        <end position="483"/>
    </location>
</feature>
<feature type="compositionally biased region" description="Basic and acidic residues" evidence="1">
    <location>
        <begin position="527"/>
        <end position="551"/>
    </location>
</feature>
<accession>A0A6J1IJ61</accession>
<name>A0A6J1IJ61_CUCMA</name>
<dbReference type="Proteomes" id="UP000504608">
    <property type="component" value="Unplaced"/>
</dbReference>
<feature type="region of interest" description="Disordered" evidence="1">
    <location>
        <begin position="365"/>
        <end position="570"/>
    </location>
</feature>
<keyword evidence="2" id="KW-0812">Transmembrane</keyword>
<feature type="compositionally biased region" description="Basic and acidic residues" evidence="1">
    <location>
        <begin position="493"/>
        <end position="514"/>
    </location>
</feature>
<dbReference type="AlphaFoldDB" id="A0A6J1IJ61"/>
<feature type="compositionally biased region" description="Basic and acidic residues" evidence="1">
    <location>
        <begin position="199"/>
        <end position="227"/>
    </location>
</feature>
<keyword evidence="2" id="KW-0472">Membrane</keyword>
<sequence length="570" mass="63373">MLKKSSSRSSRSKGIKVKHILQIVLLVGVCFWLIYQVKRSHDKKKEFDQKDNEVIKTQDGVDVLKLGRKDLHPHVEEVHPGEKQEEDEEEEVGGEEEDSKHEEGEEDHEELKNEAVNEKDEGSKHEEETNDDGRGGGDDDIDENDQEKADIEPDHEGEKADDERLNEDSDEEAGGNEERDKEEQKENENSSDEQENDGGDQRNHEAREENYKGDDASSAVAHDDDHSTTSQTEEVNLENSNGNLELQNKEQEGESIDTEEFKRIHNSSQLTEEVDKMADNGTSTNENPSNVKNTYLPTDGSVQNSTLTTQSIDQPELSDNSSFATTETNKVENADSSQQNGLEIGLNHAQNETIENLTAQNETSLHSSMPTNLNDTVLENNHSESQSNTTSIDENSNGVEGKTLNITSEAGLTVTDDKTTKPEKDDKATELENVLPTMKTQENNETTQNEKPEDTGENSETARNETLEDTGKNSETTQNEKPEITGGNSETTQNEKPEITGENRETTQNEKLEDNGESNGENSDPANHTEDPVHEDPIDSNDSHVTERVDLDTLPDIRTGVDHGDEAAAE</sequence>
<dbReference type="OrthoDB" id="1306415at2759"/>
<feature type="compositionally biased region" description="Polar residues" evidence="1">
    <location>
        <begin position="228"/>
        <end position="246"/>
    </location>
</feature>
<protein>
    <submittedName>
        <fullName evidence="4 5">Uncharacterized protein DDB_G0290685-like</fullName>
    </submittedName>
</protein>
<feature type="compositionally biased region" description="Polar residues" evidence="1">
    <location>
        <begin position="438"/>
        <end position="447"/>
    </location>
</feature>
<dbReference type="RefSeq" id="XP_022977186.1">
    <property type="nucleotide sequence ID" value="XM_023121418.1"/>
</dbReference>
<evidence type="ECO:0000313" key="5">
    <source>
        <dbReference type="RefSeq" id="XP_022977186.1"/>
    </source>
</evidence>
<feature type="compositionally biased region" description="Acidic residues" evidence="1">
    <location>
        <begin position="84"/>
        <end position="97"/>
    </location>
</feature>
<gene>
    <name evidence="4 5" type="primary">LOC111477400</name>
</gene>
<feature type="transmembrane region" description="Helical" evidence="2">
    <location>
        <begin position="20"/>
        <end position="37"/>
    </location>
</feature>
<feature type="compositionally biased region" description="Basic and acidic residues" evidence="1">
    <location>
        <begin position="176"/>
        <end position="188"/>
    </location>
</feature>
<dbReference type="PANTHER" id="PTHR33700:SF4">
    <property type="entry name" value="MYB-LIKE PROTEIN X"/>
    <property type="match status" value="1"/>
</dbReference>
<dbReference type="GeneID" id="111477400"/>
<keyword evidence="2" id="KW-1133">Transmembrane helix</keyword>
<feature type="compositionally biased region" description="Basic and acidic residues" evidence="1">
    <location>
        <begin position="559"/>
        <end position="570"/>
    </location>
</feature>
<reference evidence="4 5" key="1">
    <citation type="submission" date="2025-04" db="UniProtKB">
        <authorList>
            <consortium name="RefSeq"/>
        </authorList>
    </citation>
    <scope>IDENTIFICATION</scope>
    <source>
        <tissue evidence="4 5">Young leaves</tissue>
    </source>
</reference>
<feature type="compositionally biased region" description="Basic and acidic residues" evidence="1">
    <location>
        <begin position="415"/>
        <end position="430"/>
    </location>
</feature>
<evidence type="ECO:0000256" key="2">
    <source>
        <dbReference type="SAM" id="Phobius"/>
    </source>
</evidence>
<feature type="compositionally biased region" description="Basic and acidic residues" evidence="1">
    <location>
        <begin position="146"/>
        <end position="167"/>
    </location>
</feature>
<feature type="compositionally biased region" description="Polar residues" evidence="1">
    <location>
        <begin position="280"/>
        <end position="328"/>
    </location>
</feature>
<proteinExistence type="predicted"/>
<dbReference type="KEGG" id="cmax:111477400"/>
<feature type="compositionally biased region" description="Basic and acidic residues" evidence="1">
    <location>
        <begin position="65"/>
        <end position="83"/>
    </location>
</feature>
<feature type="compositionally biased region" description="Polar residues" evidence="1">
    <location>
        <begin position="365"/>
        <end position="410"/>
    </location>
</feature>
<evidence type="ECO:0000313" key="3">
    <source>
        <dbReference type="Proteomes" id="UP000504608"/>
    </source>
</evidence>
<feature type="compositionally biased region" description="Basic and acidic residues" evidence="1">
    <location>
        <begin position="98"/>
        <end position="137"/>
    </location>
</feature>